<keyword evidence="8" id="KW-1185">Reference proteome</keyword>
<organism evidence="7 8">
    <name type="scientific">Ideonella alba</name>
    <dbReference type="NCBI Taxonomy" id="2824118"/>
    <lineage>
        <taxon>Bacteria</taxon>
        <taxon>Pseudomonadati</taxon>
        <taxon>Pseudomonadota</taxon>
        <taxon>Betaproteobacteria</taxon>
        <taxon>Burkholderiales</taxon>
        <taxon>Sphaerotilaceae</taxon>
        <taxon>Ideonella</taxon>
    </lineage>
</organism>
<feature type="transmembrane region" description="Helical" evidence="5">
    <location>
        <begin position="36"/>
        <end position="55"/>
    </location>
</feature>
<evidence type="ECO:0000256" key="4">
    <source>
        <dbReference type="ARBA" id="ARBA00023136"/>
    </source>
</evidence>
<dbReference type="EMBL" id="JAGQDD010000009">
    <property type="protein sequence ID" value="MBQ0931551.1"/>
    <property type="molecule type" value="Genomic_DNA"/>
</dbReference>
<evidence type="ECO:0000259" key="6">
    <source>
        <dbReference type="Pfam" id="PF00892"/>
    </source>
</evidence>
<dbReference type="AlphaFoldDB" id="A0A940YAF4"/>
<dbReference type="Proteomes" id="UP000676246">
    <property type="component" value="Unassembled WGS sequence"/>
</dbReference>
<dbReference type="Pfam" id="PF00892">
    <property type="entry name" value="EamA"/>
    <property type="match status" value="2"/>
</dbReference>
<evidence type="ECO:0000256" key="2">
    <source>
        <dbReference type="ARBA" id="ARBA00022692"/>
    </source>
</evidence>
<protein>
    <submittedName>
        <fullName evidence="7">EamA family transporter</fullName>
    </submittedName>
</protein>
<evidence type="ECO:0000313" key="7">
    <source>
        <dbReference type="EMBL" id="MBQ0931551.1"/>
    </source>
</evidence>
<gene>
    <name evidence="7" type="ORF">KAK03_13775</name>
</gene>
<feature type="transmembrane region" description="Helical" evidence="5">
    <location>
        <begin position="244"/>
        <end position="264"/>
    </location>
</feature>
<feature type="transmembrane region" description="Helical" evidence="5">
    <location>
        <begin position="210"/>
        <end position="232"/>
    </location>
</feature>
<dbReference type="PANTHER" id="PTHR32322:SF9">
    <property type="entry name" value="AMINO-ACID METABOLITE EFFLUX PUMP-RELATED"/>
    <property type="match status" value="1"/>
</dbReference>
<dbReference type="InterPro" id="IPR000620">
    <property type="entry name" value="EamA_dom"/>
</dbReference>
<proteinExistence type="predicted"/>
<accession>A0A940YAF4</accession>
<evidence type="ECO:0000256" key="1">
    <source>
        <dbReference type="ARBA" id="ARBA00004141"/>
    </source>
</evidence>
<feature type="domain" description="EamA" evidence="6">
    <location>
        <begin position="10"/>
        <end position="135"/>
    </location>
</feature>
<dbReference type="RefSeq" id="WP_210854525.1">
    <property type="nucleotide sequence ID" value="NZ_JAGQDD010000009.1"/>
</dbReference>
<feature type="transmembrane region" description="Helical" evidence="5">
    <location>
        <begin position="67"/>
        <end position="89"/>
    </location>
</feature>
<dbReference type="PANTHER" id="PTHR32322">
    <property type="entry name" value="INNER MEMBRANE TRANSPORTER"/>
    <property type="match status" value="1"/>
</dbReference>
<feature type="transmembrane region" description="Helical" evidence="5">
    <location>
        <begin position="95"/>
        <end position="113"/>
    </location>
</feature>
<feature type="domain" description="EamA" evidence="6">
    <location>
        <begin position="154"/>
        <end position="286"/>
    </location>
</feature>
<dbReference type="InterPro" id="IPR050638">
    <property type="entry name" value="AA-Vitamin_Transporters"/>
</dbReference>
<evidence type="ECO:0000256" key="3">
    <source>
        <dbReference type="ARBA" id="ARBA00022989"/>
    </source>
</evidence>
<keyword evidence="2 5" id="KW-0812">Transmembrane</keyword>
<comment type="caution">
    <text evidence="7">The sequence shown here is derived from an EMBL/GenBank/DDBJ whole genome shotgun (WGS) entry which is preliminary data.</text>
</comment>
<keyword evidence="4 5" id="KW-0472">Membrane</keyword>
<keyword evidence="3 5" id="KW-1133">Transmembrane helix</keyword>
<dbReference type="InterPro" id="IPR037185">
    <property type="entry name" value="EmrE-like"/>
</dbReference>
<feature type="transmembrane region" description="Helical" evidence="5">
    <location>
        <begin position="179"/>
        <end position="204"/>
    </location>
</feature>
<feature type="transmembrane region" description="Helical" evidence="5">
    <location>
        <begin position="148"/>
        <end position="167"/>
    </location>
</feature>
<evidence type="ECO:0000313" key="8">
    <source>
        <dbReference type="Proteomes" id="UP000676246"/>
    </source>
</evidence>
<comment type="subcellular location">
    <subcellularLocation>
        <location evidence="1">Membrane</location>
        <topology evidence="1">Multi-pass membrane protein</topology>
    </subcellularLocation>
</comment>
<evidence type="ECO:0000256" key="5">
    <source>
        <dbReference type="SAM" id="Phobius"/>
    </source>
</evidence>
<name>A0A940YAF4_9BURK</name>
<sequence>MKPAHLAELLLLAALWGASFLFIRMGAHEFGPLALAGLRVAGASLLLLPVLLSRGEWPALRLHWRRIALVGLTNSAIPFVCYGVAALAITGGLSSIFNATTPLWGALIGWWWLGDRPTKHKALGLALGFGGVLWLAGGHASFKPGEHGVSPALAVAACLLATLMYGFSANFTKRHLQGIPSMALAAGSQLSAAAVLVPLALWAWPTTPPAASSWLAVAALAFACTGVAYILYFRLIAHVGASQAMSVTFLIPAFAVLWGALFLGEAITPVMVAACGVILLGTALVTGLVTGFVRGSR</sequence>
<dbReference type="GO" id="GO:0016020">
    <property type="term" value="C:membrane"/>
    <property type="evidence" value="ECO:0007669"/>
    <property type="project" value="UniProtKB-SubCell"/>
</dbReference>
<feature type="transmembrane region" description="Helical" evidence="5">
    <location>
        <begin position="270"/>
        <end position="293"/>
    </location>
</feature>
<reference evidence="7 8" key="1">
    <citation type="submission" date="2021-04" db="EMBL/GenBank/DDBJ databases">
        <title>The genome sequence of Ideonella sp. 3Y2.</title>
        <authorList>
            <person name="Liu Y."/>
        </authorList>
    </citation>
    <scope>NUCLEOTIDE SEQUENCE [LARGE SCALE GENOMIC DNA]</scope>
    <source>
        <strain evidence="7 8">3Y2</strain>
    </source>
</reference>
<dbReference type="SUPFAM" id="SSF103481">
    <property type="entry name" value="Multidrug resistance efflux transporter EmrE"/>
    <property type="match status" value="2"/>
</dbReference>